<sequence length="396" mass="44315">MLMAIGLAKAKFSLNPLAWLGVPIMDRYIIGELIPPFLFGVGAFSSIGVAIGVLFDLMRRITEAGLSPWIAIEVFFLKLPYFLSLSFPMALLLSCLMVYGRLSSDSELIALRSCGISVFRLVVPALLLGLVMTGVMFAFNEAVVPAANRQATFTMERALRGKDPTSFREKDILYQEFGRIEREDGRSKKGLSRLFYAKEFDGQQMLGLTILDFSQTGLNQIVAAKSAVWNDEQSSWDFFDGTIYVIDPNGSYRNIVRFDRQQLKLPRAPLDIAKTSTDPIEMNIAEIQRYLDTVGENSSRKEVRKLRLRIDQKVSLPFACLMFALIGSTLGVTRQRSGRRATSFGVSLILIVGYYLSTSICEAFYSFDVLTPFMAAWLPTMIGFAAGIILLFRRNQ</sequence>
<evidence type="ECO:0000256" key="4">
    <source>
        <dbReference type="ARBA" id="ARBA00022989"/>
    </source>
</evidence>
<dbReference type="GO" id="GO:0015920">
    <property type="term" value="P:lipopolysaccharide transport"/>
    <property type="evidence" value="ECO:0007669"/>
    <property type="project" value="TreeGrafter"/>
</dbReference>
<keyword evidence="2" id="KW-1003">Cell membrane</keyword>
<keyword evidence="3 6" id="KW-0812">Transmembrane</keyword>
<evidence type="ECO:0000256" key="2">
    <source>
        <dbReference type="ARBA" id="ARBA00022475"/>
    </source>
</evidence>
<feature type="transmembrane region" description="Helical" evidence="6">
    <location>
        <begin position="344"/>
        <end position="367"/>
    </location>
</feature>
<proteinExistence type="predicted"/>
<keyword evidence="5 6" id="KW-0472">Membrane</keyword>
<evidence type="ECO:0000313" key="7">
    <source>
        <dbReference type="EMBL" id="HFM96669.1"/>
    </source>
</evidence>
<reference evidence="7" key="1">
    <citation type="journal article" date="2020" name="mSystems">
        <title>Genome- and Community-Level Interaction Insights into Carbon Utilization and Element Cycling Functions of Hydrothermarchaeota in Hydrothermal Sediment.</title>
        <authorList>
            <person name="Zhou Z."/>
            <person name="Liu Y."/>
            <person name="Xu W."/>
            <person name="Pan J."/>
            <person name="Luo Z.H."/>
            <person name="Li M."/>
        </authorList>
    </citation>
    <scope>NUCLEOTIDE SEQUENCE [LARGE SCALE GENOMIC DNA]</scope>
    <source>
        <strain evidence="7">SpSt-418</strain>
    </source>
</reference>
<organism evidence="7">
    <name type="scientific">Oscillatoriales cyanobacterium SpSt-418</name>
    <dbReference type="NCBI Taxonomy" id="2282169"/>
    <lineage>
        <taxon>Bacteria</taxon>
        <taxon>Bacillati</taxon>
        <taxon>Cyanobacteriota</taxon>
        <taxon>Cyanophyceae</taxon>
        <taxon>Oscillatoriophycideae</taxon>
        <taxon>Oscillatoriales</taxon>
    </lineage>
</organism>
<accession>A0A7C3KB19</accession>
<feature type="transmembrane region" description="Helical" evidence="6">
    <location>
        <begin position="121"/>
        <end position="139"/>
    </location>
</feature>
<dbReference type="AlphaFoldDB" id="A0A7C3KB19"/>
<dbReference type="InterPro" id="IPR005495">
    <property type="entry name" value="LptG/LptF_permease"/>
</dbReference>
<evidence type="ECO:0000256" key="1">
    <source>
        <dbReference type="ARBA" id="ARBA00004651"/>
    </source>
</evidence>
<feature type="transmembrane region" description="Helical" evidence="6">
    <location>
        <begin position="373"/>
        <end position="392"/>
    </location>
</feature>
<protein>
    <submittedName>
        <fullName evidence="7">YjgP/YjgQ family permease</fullName>
    </submittedName>
</protein>
<comment type="caution">
    <text evidence="7">The sequence shown here is derived from an EMBL/GenBank/DDBJ whole genome shotgun (WGS) entry which is preliminary data.</text>
</comment>
<keyword evidence="4 6" id="KW-1133">Transmembrane helix</keyword>
<evidence type="ECO:0000256" key="6">
    <source>
        <dbReference type="SAM" id="Phobius"/>
    </source>
</evidence>
<dbReference type="PANTHER" id="PTHR33529">
    <property type="entry name" value="SLR0882 PROTEIN-RELATED"/>
    <property type="match status" value="1"/>
</dbReference>
<feature type="transmembrane region" description="Helical" evidence="6">
    <location>
        <begin position="314"/>
        <end position="332"/>
    </location>
</feature>
<dbReference type="Pfam" id="PF03739">
    <property type="entry name" value="LptF_LptG"/>
    <property type="match status" value="1"/>
</dbReference>
<comment type="subcellular location">
    <subcellularLocation>
        <location evidence="1">Cell membrane</location>
        <topology evidence="1">Multi-pass membrane protein</topology>
    </subcellularLocation>
</comment>
<dbReference type="EMBL" id="DSRU01000039">
    <property type="protein sequence ID" value="HFM96669.1"/>
    <property type="molecule type" value="Genomic_DNA"/>
</dbReference>
<dbReference type="PANTHER" id="PTHR33529:SF6">
    <property type="entry name" value="YJGP_YJGQ FAMILY PERMEASE"/>
    <property type="match status" value="1"/>
</dbReference>
<name>A0A7C3KB19_9CYAN</name>
<dbReference type="GO" id="GO:0043190">
    <property type="term" value="C:ATP-binding cassette (ABC) transporter complex"/>
    <property type="evidence" value="ECO:0007669"/>
    <property type="project" value="TreeGrafter"/>
</dbReference>
<evidence type="ECO:0000256" key="3">
    <source>
        <dbReference type="ARBA" id="ARBA00022692"/>
    </source>
</evidence>
<evidence type="ECO:0000256" key="5">
    <source>
        <dbReference type="ARBA" id="ARBA00023136"/>
    </source>
</evidence>
<feature type="transmembrane region" description="Helical" evidence="6">
    <location>
        <begin position="33"/>
        <end position="55"/>
    </location>
</feature>
<feature type="transmembrane region" description="Helical" evidence="6">
    <location>
        <begin position="75"/>
        <end position="100"/>
    </location>
</feature>
<gene>
    <name evidence="7" type="ORF">ENR64_02685</name>
</gene>